<reference evidence="1 3" key="2">
    <citation type="journal article" date="2014" name="BMC Genomics">
        <title>An improved genome release (version Mt4.0) for the model legume Medicago truncatula.</title>
        <authorList>
            <person name="Tang H."/>
            <person name="Krishnakumar V."/>
            <person name="Bidwell S."/>
            <person name="Rosen B."/>
            <person name="Chan A."/>
            <person name="Zhou S."/>
            <person name="Gentzbittel L."/>
            <person name="Childs K.L."/>
            <person name="Yandell M."/>
            <person name="Gundlach H."/>
            <person name="Mayer K.F."/>
            <person name="Schwartz D.C."/>
            <person name="Town C.D."/>
        </authorList>
    </citation>
    <scope>GENOME REANNOTATION</scope>
    <source>
        <strain evidence="2 3">cv. Jemalong A17</strain>
    </source>
</reference>
<organism evidence="1 3">
    <name type="scientific">Medicago truncatula</name>
    <name type="common">Barrel medic</name>
    <name type="synonym">Medicago tribuloides</name>
    <dbReference type="NCBI Taxonomy" id="3880"/>
    <lineage>
        <taxon>Eukaryota</taxon>
        <taxon>Viridiplantae</taxon>
        <taxon>Streptophyta</taxon>
        <taxon>Embryophyta</taxon>
        <taxon>Tracheophyta</taxon>
        <taxon>Spermatophyta</taxon>
        <taxon>Magnoliopsida</taxon>
        <taxon>eudicotyledons</taxon>
        <taxon>Gunneridae</taxon>
        <taxon>Pentapetalae</taxon>
        <taxon>rosids</taxon>
        <taxon>fabids</taxon>
        <taxon>Fabales</taxon>
        <taxon>Fabaceae</taxon>
        <taxon>Papilionoideae</taxon>
        <taxon>50 kb inversion clade</taxon>
        <taxon>NPAAA clade</taxon>
        <taxon>Hologalegina</taxon>
        <taxon>IRL clade</taxon>
        <taxon>Trifolieae</taxon>
        <taxon>Medicago</taxon>
    </lineage>
</organism>
<gene>
    <name evidence="1" type="ordered locus">MTR_2g037610</name>
</gene>
<proteinExistence type="predicted"/>
<dbReference type="SUPFAM" id="SSF50630">
    <property type="entry name" value="Acid proteases"/>
    <property type="match status" value="1"/>
</dbReference>
<evidence type="ECO:0000313" key="3">
    <source>
        <dbReference type="Proteomes" id="UP000002051"/>
    </source>
</evidence>
<name>G7INJ2_MEDTR</name>
<reference evidence="2" key="3">
    <citation type="submission" date="2015-04" db="UniProtKB">
        <authorList>
            <consortium name="EnsemblPlants"/>
        </authorList>
    </citation>
    <scope>IDENTIFICATION</scope>
    <source>
        <strain evidence="2">cv. Jemalong A17</strain>
    </source>
</reference>
<dbReference type="AlphaFoldDB" id="G7INJ2"/>
<dbReference type="HOGENOM" id="CLU_1527429_0_0_1"/>
<dbReference type="Proteomes" id="UP000002051">
    <property type="component" value="Chromosome 2"/>
</dbReference>
<protein>
    <submittedName>
        <fullName evidence="1 2">Uncharacterized protein</fullName>
    </submittedName>
</protein>
<reference evidence="1 3" key="1">
    <citation type="journal article" date="2011" name="Nature">
        <title>The Medicago genome provides insight into the evolution of rhizobial symbioses.</title>
        <authorList>
            <person name="Young N.D."/>
            <person name="Debelle F."/>
            <person name="Oldroyd G.E."/>
            <person name="Geurts R."/>
            <person name="Cannon S.B."/>
            <person name="Udvardi M.K."/>
            <person name="Benedito V.A."/>
            <person name="Mayer K.F."/>
            <person name="Gouzy J."/>
            <person name="Schoof H."/>
            <person name="Van de Peer Y."/>
            <person name="Proost S."/>
            <person name="Cook D.R."/>
            <person name="Meyers B.C."/>
            <person name="Spannagl M."/>
            <person name="Cheung F."/>
            <person name="De Mita S."/>
            <person name="Krishnakumar V."/>
            <person name="Gundlach H."/>
            <person name="Zhou S."/>
            <person name="Mudge J."/>
            <person name="Bharti A.K."/>
            <person name="Murray J.D."/>
            <person name="Naoumkina M.A."/>
            <person name="Rosen B."/>
            <person name="Silverstein K.A."/>
            <person name="Tang H."/>
            <person name="Rombauts S."/>
            <person name="Zhao P.X."/>
            <person name="Zhou P."/>
            <person name="Barbe V."/>
            <person name="Bardou P."/>
            <person name="Bechner M."/>
            <person name="Bellec A."/>
            <person name="Berger A."/>
            <person name="Berges H."/>
            <person name="Bidwell S."/>
            <person name="Bisseling T."/>
            <person name="Choisne N."/>
            <person name="Couloux A."/>
            <person name="Denny R."/>
            <person name="Deshpande S."/>
            <person name="Dai X."/>
            <person name="Doyle J.J."/>
            <person name="Dudez A.M."/>
            <person name="Farmer A.D."/>
            <person name="Fouteau S."/>
            <person name="Franken C."/>
            <person name="Gibelin C."/>
            <person name="Gish J."/>
            <person name="Goldstein S."/>
            <person name="Gonzalez A.J."/>
            <person name="Green P.J."/>
            <person name="Hallab A."/>
            <person name="Hartog M."/>
            <person name="Hua A."/>
            <person name="Humphray S.J."/>
            <person name="Jeong D.H."/>
            <person name="Jing Y."/>
            <person name="Jocker A."/>
            <person name="Kenton S.M."/>
            <person name="Kim D.J."/>
            <person name="Klee K."/>
            <person name="Lai H."/>
            <person name="Lang C."/>
            <person name="Lin S."/>
            <person name="Macmil S.L."/>
            <person name="Magdelenat G."/>
            <person name="Matthews L."/>
            <person name="McCorrison J."/>
            <person name="Monaghan E.L."/>
            <person name="Mun J.H."/>
            <person name="Najar F.Z."/>
            <person name="Nicholson C."/>
            <person name="Noirot C."/>
            <person name="O'Bleness M."/>
            <person name="Paule C.R."/>
            <person name="Poulain J."/>
            <person name="Prion F."/>
            <person name="Qin B."/>
            <person name="Qu C."/>
            <person name="Retzel E.F."/>
            <person name="Riddle C."/>
            <person name="Sallet E."/>
            <person name="Samain S."/>
            <person name="Samson N."/>
            <person name="Sanders I."/>
            <person name="Saurat O."/>
            <person name="Scarpelli C."/>
            <person name="Schiex T."/>
            <person name="Segurens B."/>
            <person name="Severin A.J."/>
            <person name="Sherrier D.J."/>
            <person name="Shi R."/>
            <person name="Sims S."/>
            <person name="Singer S.R."/>
            <person name="Sinharoy S."/>
            <person name="Sterck L."/>
            <person name="Viollet A."/>
            <person name="Wang B.B."/>
            <person name="Wang K."/>
            <person name="Wang M."/>
            <person name="Wang X."/>
            <person name="Warfsmann J."/>
            <person name="Weissenbach J."/>
            <person name="White D.D."/>
            <person name="White J.D."/>
            <person name="Wiley G.B."/>
            <person name="Wincker P."/>
            <person name="Xing Y."/>
            <person name="Yang L."/>
            <person name="Yao Z."/>
            <person name="Ying F."/>
            <person name="Zhai J."/>
            <person name="Zhou L."/>
            <person name="Zuber A."/>
            <person name="Denarie J."/>
            <person name="Dixon R.A."/>
            <person name="May G.D."/>
            <person name="Schwartz D.C."/>
            <person name="Rogers J."/>
            <person name="Quetier F."/>
            <person name="Town C.D."/>
            <person name="Roe B.A."/>
        </authorList>
    </citation>
    <scope>NUCLEOTIDE SEQUENCE [LARGE SCALE GENOMIC DNA]</scope>
    <source>
        <strain evidence="1">A17</strain>
        <strain evidence="2 3">cv. Jemalong A17</strain>
    </source>
</reference>
<accession>G7INJ2</accession>
<dbReference type="InterPro" id="IPR021109">
    <property type="entry name" value="Peptidase_aspartic_dom_sf"/>
</dbReference>
<evidence type="ECO:0000313" key="1">
    <source>
        <dbReference type="EMBL" id="AES65284.1"/>
    </source>
</evidence>
<evidence type="ECO:0000313" key="2">
    <source>
        <dbReference type="EnsemblPlants" id="AES65284"/>
    </source>
</evidence>
<dbReference type="EnsemblPlants" id="AES65284">
    <property type="protein sequence ID" value="AES65284"/>
    <property type="gene ID" value="MTR_2g037610"/>
</dbReference>
<sequence length="176" mass="19688">MTFAQALTNLCEIPSLQLPQPTLKRGSFTITILEDEYLAWIEACKHNLHSRIIWLKGKTIVANISIGQPPIPQSLIADTGSNKVIFSILKSHNSSSSGTLGLDMLVFETCDEGRVRTKQLGRVTMWDMTKLIALFTFKELVVNFLVANDYHGCIQNSIPITMTKFKFMNINARSSP</sequence>
<dbReference type="PaxDb" id="3880-AES65284"/>
<keyword evidence="3" id="KW-1185">Reference proteome</keyword>
<dbReference type="EMBL" id="CM001218">
    <property type="protein sequence ID" value="AES65284.1"/>
    <property type="molecule type" value="Genomic_DNA"/>
</dbReference>